<feature type="non-terminal residue" evidence="1">
    <location>
        <position position="1"/>
    </location>
</feature>
<evidence type="ECO:0000313" key="1">
    <source>
        <dbReference type="EMBL" id="SVC59874.1"/>
    </source>
</evidence>
<dbReference type="Pfam" id="PF04339">
    <property type="entry name" value="FemAB_like"/>
    <property type="match status" value="1"/>
</dbReference>
<dbReference type="PANTHER" id="PTHR47017:SF1">
    <property type="entry name" value="ACYL-COA"/>
    <property type="match status" value="1"/>
</dbReference>
<dbReference type="InterPro" id="IPR007434">
    <property type="entry name" value="FemAB-like"/>
</dbReference>
<dbReference type="PANTHER" id="PTHR47017">
    <property type="entry name" value="ACYL-COA"/>
    <property type="match status" value="1"/>
</dbReference>
<proteinExistence type="predicted"/>
<name>A0A382NF88_9ZZZZ</name>
<dbReference type="EMBL" id="UINC01100092">
    <property type="protein sequence ID" value="SVC59874.1"/>
    <property type="molecule type" value="Genomic_DNA"/>
</dbReference>
<protein>
    <recommendedName>
        <fullName evidence="2">GNAT family N-acetyltransferase</fullName>
    </recommendedName>
</protein>
<reference evidence="1" key="1">
    <citation type="submission" date="2018-05" db="EMBL/GenBank/DDBJ databases">
        <authorList>
            <person name="Lanie J.A."/>
            <person name="Ng W.-L."/>
            <person name="Kazmierczak K.M."/>
            <person name="Andrzejewski T.M."/>
            <person name="Davidsen T.M."/>
            <person name="Wayne K.J."/>
            <person name="Tettelin H."/>
            <person name="Glass J.I."/>
            <person name="Rusch D."/>
            <person name="Podicherti R."/>
            <person name="Tsui H.-C.T."/>
            <person name="Winkler M.E."/>
        </authorList>
    </citation>
    <scope>NUCLEOTIDE SEQUENCE</scope>
</reference>
<dbReference type="AlphaFoldDB" id="A0A382NF88"/>
<evidence type="ECO:0008006" key="2">
    <source>
        <dbReference type="Google" id="ProtNLM"/>
    </source>
</evidence>
<feature type="non-terminal residue" evidence="1">
    <location>
        <position position="52"/>
    </location>
</feature>
<sequence length="52" mass="5971">VVGVLPMYLKNHSQGEYVFDYSWADAFERAGGRYYPKLQCSVPFTPVTGRRI</sequence>
<gene>
    <name evidence="1" type="ORF">METZ01_LOCUS312728</name>
</gene>
<organism evidence="1">
    <name type="scientific">marine metagenome</name>
    <dbReference type="NCBI Taxonomy" id="408172"/>
    <lineage>
        <taxon>unclassified sequences</taxon>
        <taxon>metagenomes</taxon>
        <taxon>ecological metagenomes</taxon>
    </lineage>
</organism>
<accession>A0A382NF88</accession>